<accession>A0A846MMW5</accession>
<keyword evidence="1" id="KW-0472">Membrane</keyword>
<keyword evidence="1" id="KW-0812">Transmembrane</keyword>
<dbReference type="EMBL" id="JAASRN010000001">
    <property type="protein sequence ID" value="NIK72762.1"/>
    <property type="molecule type" value="Genomic_DNA"/>
</dbReference>
<organism evidence="2 3">
    <name type="scientific">Thermonema lapsum</name>
    <dbReference type="NCBI Taxonomy" id="28195"/>
    <lineage>
        <taxon>Bacteria</taxon>
        <taxon>Pseudomonadati</taxon>
        <taxon>Bacteroidota</taxon>
        <taxon>Cytophagia</taxon>
        <taxon>Cytophagales</taxon>
        <taxon>Thermonemataceae</taxon>
        <taxon>Thermonema</taxon>
    </lineage>
</organism>
<feature type="transmembrane region" description="Helical" evidence="1">
    <location>
        <begin position="20"/>
        <end position="41"/>
    </location>
</feature>
<dbReference type="Proteomes" id="UP000537126">
    <property type="component" value="Unassembled WGS sequence"/>
</dbReference>
<evidence type="ECO:0000256" key="1">
    <source>
        <dbReference type="SAM" id="Phobius"/>
    </source>
</evidence>
<proteinExistence type="predicted"/>
<sequence>MIKPSLRGKRARQIRLWHRYLGIATGIQFLLWTVSGLYFSWSDIDHIRGNHLKLKQEQQTPTFQQLLPPTQIVSSVYDLQLIHIGNTPYYFINNEKLYHARTGAPKDSLTPEEAVVVARQHVSQALKVSKVEVLSACLFLRDAGKILVAAFSEAHKIKKPAAKCSRLFGKSSFDLFYGVAYTQSKGLS</sequence>
<dbReference type="RefSeq" id="WP_166918068.1">
    <property type="nucleotide sequence ID" value="NZ_JAASRN010000001.1"/>
</dbReference>
<comment type="caution">
    <text evidence="2">The sequence shown here is derived from an EMBL/GenBank/DDBJ whole genome shotgun (WGS) entry which is preliminary data.</text>
</comment>
<protein>
    <submittedName>
        <fullName evidence="2">Uncharacterized protein</fullName>
    </submittedName>
</protein>
<keyword evidence="3" id="KW-1185">Reference proteome</keyword>
<keyword evidence="1" id="KW-1133">Transmembrane helix</keyword>
<gene>
    <name evidence="2" type="ORF">FHS56_000248</name>
</gene>
<evidence type="ECO:0000313" key="2">
    <source>
        <dbReference type="EMBL" id="NIK72762.1"/>
    </source>
</evidence>
<evidence type="ECO:0000313" key="3">
    <source>
        <dbReference type="Proteomes" id="UP000537126"/>
    </source>
</evidence>
<dbReference type="AlphaFoldDB" id="A0A846MMW5"/>
<reference evidence="2 3" key="1">
    <citation type="submission" date="2020-03" db="EMBL/GenBank/DDBJ databases">
        <title>Genomic Encyclopedia of Type Strains, Phase IV (KMG-IV): sequencing the most valuable type-strain genomes for metagenomic binning, comparative biology and taxonomic classification.</title>
        <authorList>
            <person name="Goeker M."/>
        </authorList>
    </citation>
    <scope>NUCLEOTIDE SEQUENCE [LARGE SCALE GENOMIC DNA]</scope>
    <source>
        <strain evidence="2 3">DSM 5718</strain>
    </source>
</reference>
<name>A0A846MMW5_9BACT</name>